<keyword evidence="3 6" id="KW-0863">Zinc-finger</keyword>
<dbReference type="SUPFAM" id="SSF57850">
    <property type="entry name" value="RING/U-box"/>
    <property type="match status" value="1"/>
</dbReference>
<dbReference type="SUPFAM" id="SSF57845">
    <property type="entry name" value="B-box zinc-binding domain"/>
    <property type="match status" value="1"/>
</dbReference>
<keyword evidence="1" id="KW-0399">Innate immunity</keyword>
<gene>
    <name evidence="11" type="ORF">scyTo_0002063</name>
</gene>
<name>A0A401PHF3_SCYTO</name>
<dbReference type="InterPro" id="IPR043136">
    <property type="entry name" value="B30.2/SPRY_sf"/>
</dbReference>
<dbReference type="OrthoDB" id="6270329at2759"/>
<evidence type="ECO:0000256" key="3">
    <source>
        <dbReference type="ARBA" id="ARBA00022771"/>
    </source>
</evidence>
<dbReference type="Proteomes" id="UP000288216">
    <property type="component" value="Unassembled WGS sequence"/>
</dbReference>
<feature type="coiled-coil region" evidence="7">
    <location>
        <begin position="300"/>
        <end position="349"/>
    </location>
</feature>
<dbReference type="GO" id="GO:0045087">
    <property type="term" value="P:innate immune response"/>
    <property type="evidence" value="ECO:0007669"/>
    <property type="project" value="UniProtKB-KW"/>
</dbReference>
<dbReference type="SMART" id="SM00336">
    <property type="entry name" value="BBOX"/>
    <property type="match status" value="1"/>
</dbReference>
<keyword evidence="5" id="KW-0391">Immunity</keyword>
<reference evidence="11 12" key="1">
    <citation type="journal article" date="2018" name="Nat. Ecol. Evol.">
        <title>Shark genomes provide insights into elasmobranch evolution and the origin of vertebrates.</title>
        <authorList>
            <person name="Hara Y"/>
            <person name="Yamaguchi K"/>
            <person name="Onimaru K"/>
            <person name="Kadota M"/>
            <person name="Koyanagi M"/>
            <person name="Keeley SD"/>
            <person name="Tatsumi K"/>
            <person name="Tanaka K"/>
            <person name="Motone F"/>
            <person name="Kageyama Y"/>
            <person name="Nozu R"/>
            <person name="Adachi N"/>
            <person name="Nishimura O"/>
            <person name="Nakagawa R"/>
            <person name="Tanegashima C"/>
            <person name="Kiyatake I"/>
            <person name="Matsumoto R"/>
            <person name="Murakumo K"/>
            <person name="Nishida K"/>
            <person name="Terakita A"/>
            <person name="Kuratani S"/>
            <person name="Sato K"/>
            <person name="Hyodo S Kuraku.S."/>
        </authorList>
    </citation>
    <scope>NUCLEOTIDE SEQUENCE [LARGE SCALE GENOMIC DNA]</scope>
</reference>
<dbReference type="AlphaFoldDB" id="A0A401PHF3"/>
<evidence type="ECO:0000256" key="5">
    <source>
        <dbReference type="ARBA" id="ARBA00022859"/>
    </source>
</evidence>
<dbReference type="CDD" id="cd19769">
    <property type="entry name" value="Bbox2_TRIM16-like"/>
    <property type="match status" value="1"/>
</dbReference>
<evidence type="ECO:0000256" key="1">
    <source>
        <dbReference type="ARBA" id="ARBA00022588"/>
    </source>
</evidence>
<accession>A0A401PHF3</accession>
<feature type="domain" description="B30.2/SPRY" evidence="10">
    <location>
        <begin position="364"/>
        <end position="554"/>
    </location>
</feature>
<dbReference type="Pfam" id="PF25600">
    <property type="entry name" value="TRIM_CC"/>
    <property type="match status" value="1"/>
</dbReference>
<dbReference type="SMART" id="SM00589">
    <property type="entry name" value="PRY"/>
    <property type="match status" value="1"/>
</dbReference>
<dbReference type="Pfam" id="PF00622">
    <property type="entry name" value="SPRY"/>
    <property type="match status" value="1"/>
</dbReference>
<dbReference type="Gene3D" id="3.30.40.10">
    <property type="entry name" value="Zinc/RING finger domain, C3HC4 (zinc finger)"/>
    <property type="match status" value="1"/>
</dbReference>
<dbReference type="InterPro" id="IPR013083">
    <property type="entry name" value="Znf_RING/FYVE/PHD"/>
</dbReference>
<dbReference type="EMBL" id="BFAA01000493">
    <property type="protein sequence ID" value="GCB72562.1"/>
    <property type="molecule type" value="Genomic_DNA"/>
</dbReference>
<dbReference type="PROSITE" id="PS50089">
    <property type="entry name" value="ZF_RING_2"/>
    <property type="match status" value="1"/>
</dbReference>
<keyword evidence="7" id="KW-0175">Coiled coil</keyword>
<dbReference type="SMART" id="SM00449">
    <property type="entry name" value="SPRY"/>
    <property type="match status" value="1"/>
</dbReference>
<dbReference type="SMART" id="SM00184">
    <property type="entry name" value="RING"/>
    <property type="match status" value="1"/>
</dbReference>
<evidence type="ECO:0000259" key="9">
    <source>
        <dbReference type="PROSITE" id="PS50119"/>
    </source>
</evidence>
<feature type="domain" description="B box-type" evidence="9">
    <location>
        <begin position="147"/>
        <end position="187"/>
    </location>
</feature>
<dbReference type="OMA" id="CENICSH"/>
<dbReference type="InterPro" id="IPR017907">
    <property type="entry name" value="Znf_RING_CS"/>
</dbReference>
<dbReference type="Gene3D" id="2.60.120.920">
    <property type="match status" value="1"/>
</dbReference>
<dbReference type="InterPro" id="IPR003879">
    <property type="entry name" value="Butyrophylin_SPRY"/>
</dbReference>
<dbReference type="PANTHER" id="PTHR25465">
    <property type="entry name" value="B-BOX DOMAIN CONTAINING"/>
    <property type="match status" value="1"/>
</dbReference>
<dbReference type="InterPro" id="IPR000315">
    <property type="entry name" value="Znf_B-box"/>
</dbReference>
<dbReference type="Pfam" id="PF00643">
    <property type="entry name" value="zf-B_box"/>
    <property type="match status" value="1"/>
</dbReference>
<keyword evidence="2" id="KW-0479">Metal-binding</keyword>
<evidence type="ECO:0000256" key="7">
    <source>
        <dbReference type="SAM" id="Coils"/>
    </source>
</evidence>
<evidence type="ECO:0000256" key="2">
    <source>
        <dbReference type="ARBA" id="ARBA00022723"/>
    </source>
</evidence>
<dbReference type="Gene3D" id="4.10.830.40">
    <property type="match status" value="1"/>
</dbReference>
<evidence type="ECO:0000259" key="8">
    <source>
        <dbReference type="PROSITE" id="PS50089"/>
    </source>
</evidence>
<dbReference type="Pfam" id="PF15227">
    <property type="entry name" value="zf-C3HC4_4"/>
    <property type="match status" value="1"/>
</dbReference>
<dbReference type="InterPro" id="IPR013320">
    <property type="entry name" value="ConA-like_dom_sf"/>
</dbReference>
<protein>
    <submittedName>
        <fullName evidence="11">Uncharacterized protein</fullName>
    </submittedName>
</protein>
<evidence type="ECO:0000256" key="4">
    <source>
        <dbReference type="ARBA" id="ARBA00022833"/>
    </source>
</evidence>
<dbReference type="InterPro" id="IPR001841">
    <property type="entry name" value="Znf_RING"/>
</dbReference>
<dbReference type="Gene3D" id="3.30.160.60">
    <property type="entry name" value="Classic Zinc Finger"/>
    <property type="match status" value="1"/>
</dbReference>
<dbReference type="InterPro" id="IPR051051">
    <property type="entry name" value="E3_ubiq-ligase_TRIM/RNF"/>
</dbReference>
<dbReference type="PANTHER" id="PTHR25465:SF14">
    <property type="entry name" value="E3 UBIQUITIN-PROTEIN LIGASE TRIM65"/>
    <property type="match status" value="1"/>
</dbReference>
<comment type="caution">
    <text evidence="11">The sequence shown here is derived from an EMBL/GenBank/DDBJ whole genome shotgun (WGS) entry which is preliminary data.</text>
</comment>
<feature type="domain" description="RING-type" evidence="8">
    <location>
        <begin position="15"/>
        <end position="58"/>
    </location>
</feature>
<proteinExistence type="predicted"/>
<dbReference type="PROSITE" id="PS50188">
    <property type="entry name" value="B302_SPRY"/>
    <property type="match status" value="1"/>
</dbReference>
<evidence type="ECO:0000313" key="12">
    <source>
        <dbReference type="Proteomes" id="UP000288216"/>
    </source>
</evidence>
<keyword evidence="12" id="KW-1185">Reference proteome</keyword>
<dbReference type="STRING" id="75743.A0A401PHF3"/>
<evidence type="ECO:0000256" key="6">
    <source>
        <dbReference type="PROSITE-ProRule" id="PRU00024"/>
    </source>
</evidence>
<dbReference type="PROSITE" id="PS50119">
    <property type="entry name" value="ZF_BBOX"/>
    <property type="match status" value="1"/>
</dbReference>
<organism evidence="11 12">
    <name type="scientific">Scyliorhinus torazame</name>
    <name type="common">Cloudy catshark</name>
    <name type="synonym">Catulus torazame</name>
    <dbReference type="NCBI Taxonomy" id="75743"/>
    <lineage>
        <taxon>Eukaryota</taxon>
        <taxon>Metazoa</taxon>
        <taxon>Chordata</taxon>
        <taxon>Craniata</taxon>
        <taxon>Vertebrata</taxon>
        <taxon>Chondrichthyes</taxon>
        <taxon>Elasmobranchii</taxon>
        <taxon>Galeomorphii</taxon>
        <taxon>Galeoidea</taxon>
        <taxon>Carcharhiniformes</taxon>
        <taxon>Scyliorhinidae</taxon>
        <taxon>Scyliorhinus</taxon>
    </lineage>
</organism>
<dbReference type="GO" id="GO:0008270">
    <property type="term" value="F:zinc ion binding"/>
    <property type="evidence" value="ECO:0007669"/>
    <property type="project" value="UniProtKB-KW"/>
</dbReference>
<dbReference type="PRINTS" id="PR01407">
    <property type="entry name" value="BUTYPHLNCDUF"/>
</dbReference>
<keyword evidence="4" id="KW-0862">Zinc</keyword>
<sequence length="554" mass="63398">MAASQQFSFEEELCCAICLELFTDPVTIPCGHNFCMKCIKSYWDKEVHMKSDSCPNCRASFPHKPHLSKNIALCEVVGKISKPEKVAPRESCLDPDDAECDFCIDQKVKATKSCLVCMASFCDMHIRPHHVNAALSHHKLVDAVKSMENRQCKRHNRPLELFCRTDETFICCICIVQEHGEHISVTIDEERAKQQEKLAGKETTLEKHVEMTENEIGDLRKQTDLIKNSATTVQKGIAAKFKKLVQDIEKANVKVDEFIEQEKQTALIKSEDAITKKEQKCIELRMKKIQMGELAGINDNIKFLQEVKALNNEREKASTQVTSDMDISLADLRTIVVNLKEQLESKCNQIVESIDAEVAGLRQFWPKSPEPQNRMELLMYSRQLTFDSKTAHKCLSLTEENRKATNIWPEEVYEVDHSERFDCCWQVLCVEQLDRGTHYWEVEITEGSCLGVTYKTIKRKGPDNSCFIGKNDHSWGIQLYRSHCSAWHNNAEVRIKSEHYEQIGVYLNCSNGSLSFYGVTDTMTLIHKFQAIFTEPLCPAFRLINSQSFCDLSD</sequence>
<dbReference type="InterPro" id="IPR006574">
    <property type="entry name" value="PRY"/>
</dbReference>
<dbReference type="Pfam" id="PF13765">
    <property type="entry name" value="PRY"/>
    <property type="match status" value="1"/>
</dbReference>
<dbReference type="InterPro" id="IPR003877">
    <property type="entry name" value="SPRY_dom"/>
</dbReference>
<evidence type="ECO:0000259" key="10">
    <source>
        <dbReference type="PROSITE" id="PS50188"/>
    </source>
</evidence>
<dbReference type="GO" id="GO:0005737">
    <property type="term" value="C:cytoplasm"/>
    <property type="evidence" value="ECO:0007669"/>
    <property type="project" value="UniProtKB-ARBA"/>
</dbReference>
<dbReference type="PROSITE" id="PS00518">
    <property type="entry name" value="ZF_RING_1"/>
    <property type="match status" value="1"/>
</dbReference>
<dbReference type="InterPro" id="IPR058030">
    <property type="entry name" value="TRIM8/14/16/25/29/45/65_CC"/>
</dbReference>
<dbReference type="InterPro" id="IPR001870">
    <property type="entry name" value="B30.2/SPRY"/>
</dbReference>
<dbReference type="SUPFAM" id="SSF49899">
    <property type="entry name" value="Concanavalin A-like lectins/glucanases"/>
    <property type="match status" value="1"/>
</dbReference>
<evidence type="ECO:0000313" key="11">
    <source>
        <dbReference type="EMBL" id="GCB72562.1"/>
    </source>
</evidence>